<evidence type="ECO:0000313" key="2">
    <source>
        <dbReference type="EMBL" id="HIZ30694.1"/>
    </source>
</evidence>
<comment type="caution">
    <text evidence="2">The sequence shown here is derived from an EMBL/GenBank/DDBJ whole genome shotgun (WGS) entry which is preliminary data.</text>
</comment>
<proteinExistence type="predicted"/>
<feature type="region of interest" description="Disordered" evidence="1">
    <location>
        <begin position="74"/>
        <end position="98"/>
    </location>
</feature>
<evidence type="ECO:0000256" key="1">
    <source>
        <dbReference type="SAM" id="MobiDB-lite"/>
    </source>
</evidence>
<dbReference type="EMBL" id="DXBV01000050">
    <property type="protein sequence ID" value="HIZ30694.1"/>
    <property type="molecule type" value="Genomic_DNA"/>
</dbReference>
<gene>
    <name evidence="2" type="ORF">H9813_05615</name>
</gene>
<organism evidence="2 3">
    <name type="scientific">Candidatus Allofournierella merdipullorum</name>
    <dbReference type="NCBI Taxonomy" id="2838595"/>
    <lineage>
        <taxon>Bacteria</taxon>
        <taxon>Bacillati</taxon>
        <taxon>Bacillota</taxon>
        <taxon>Clostridia</taxon>
        <taxon>Eubacteriales</taxon>
        <taxon>Oscillospiraceae</taxon>
        <taxon>Allofournierella</taxon>
    </lineage>
</organism>
<accession>A0A9D2E4B9</accession>
<feature type="compositionally biased region" description="Basic and acidic residues" evidence="1">
    <location>
        <begin position="75"/>
        <end position="86"/>
    </location>
</feature>
<reference evidence="2" key="2">
    <citation type="submission" date="2021-04" db="EMBL/GenBank/DDBJ databases">
        <authorList>
            <person name="Gilroy R."/>
        </authorList>
    </citation>
    <scope>NUCLEOTIDE SEQUENCE</scope>
    <source>
        <strain evidence="2">ChiGjej4B4-18154</strain>
    </source>
</reference>
<name>A0A9D2E4B9_9FIRM</name>
<dbReference type="Proteomes" id="UP000824035">
    <property type="component" value="Unassembled WGS sequence"/>
</dbReference>
<sequence>MSTSRLEQETIIGFNEAEATASVYTHNGALKSKLEKLAKERPADVQLSRRYPEGAVEYTVPKRWVKVNAGPVLTEEERERRRERAKATRKAQLAQNGG</sequence>
<protein>
    <submittedName>
        <fullName evidence="2">Uncharacterized protein</fullName>
    </submittedName>
</protein>
<evidence type="ECO:0000313" key="3">
    <source>
        <dbReference type="Proteomes" id="UP000824035"/>
    </source>
</evidence>
<reference evidence="2" key="1">
    <citation type="journal article" date="2021" name="PeerJ">
        <title>Extensive microbial diversity within the chicken gut microbiome revealed by metagenomics and culture.</title>
        <authorList>
            <person name="Gilroy R."/>
            <person name="Ravi A."/>
            <person name="Getino M."/>
            <person name="Pursley I."/>
            <person name="Horton D.L."/>
            <person name="Alikhan N.F."/>
            <person name="Baker D."/>
            <person name="Gharbi K."/>
            <person name="Hall N."/>
            <person name="Watson M."/>
            <person name="Adriaenssens E.M."/>
            <person name="Foster-Nyarko E."/>
            <person name="Jarju S."/>
            <person name="Secka A."/>
            <person name="Antonio M."/>
            <person name="Oren A."/>
            <person name="Chaudhuri R.R."/>
            <person name="La Ragione R."/>
            <person name="Hildebrand F."/>
            <person name="Pallen M.J."/>
        </authorList>
    </citation>
    <scope>NUCLEOTIDE SEQUENCE</scope>
    <source>
        <strain evidence="2">ChiGjej4B4-18154</strain>
    </source>
</reference>
<dbReference type="AlphaFoldDB" id="A0A9D2E4B9"/>